<keyword evidence="4" id="KW-1185">Reference proteome</keyword>
<keyword evidence="2" id="KW-0472">Membrane</keyword>
<sequence length="217" mass="23454">MCSTNDRLIEATQPPSAIMAAEESKRHLIHRHPVSNRRTYSTQTHLPLHCSWYSCVGRRISYGVVVLCLALTICYLPTVSGSPQSSYSHHSHHPHGHHHQAAASSHGGSGGANSHHSGSGSAPSSHQYGGSSARSSSGNTGASGLGVYIIRAPESTIAPADDEVLFECELNLVPEQLDWRFRAQGTAGLRKDYVIIQNNHHGYNASIVDGRYKLRVS</sequence>
<keyword evidence="2" id="KW-0812">Transmembrane</keyword>
<reference evidence="3" key="2">
    <citation type="submission" date="2020-05" db="UniProtKB">
        <authorList>
            <consortium name="EnsemblMetazoa"/>
        </authorList>
    </citation>
    <scope>IDENTIFICATION</scope>
    <source>
        <strain evidence="3">maculatus3</strain>
    </source>
</reference>
<feature type="region of interest" description="Disordered" evidence="1">
    <location>
        <begin position="85"/>
        <end position="139"/>
    </location>
</feature>
<keyword evidence="2" id="KW-1133">Transmembrane helix</keyword>
<protein>
    <submittedName>
        <fullName evidence="3">Uncharacterized protein</fullName>
    </submittedName>
</protein>
<dbReference type="EnsemblMetazoa" id="AMAM010188-RA">
    <property type="protein sequence ID" value="AMAM010188-PA"/>
    <property type="gene ID" value="AMAM010188"/>
</dbReference>
<evidence type="ECO:0000256" key="1">
    <source>
        <dbReference type="SAM" id="MobiDB-lite"/>
    </source>
</evidence>
<feature type="compositionally biased region" description="Low complexity" evidence="1">
    <location>
        <begin position="101"/>
        <end position="127"/>
    </location>
</feature>
<dbReference type="Proteomes" id="UP000075901">
    <property type="component" value="Unassembled WGS sequence"/>
</dbReference>
<organism evidence="3 4">
    <name type="scientific">Anopheles maculatus</name>
    <dbReference type="NCBI Taxonomy" id="74869"/>
    <lineage>
        <taxon>Eukaryota</taxon>
        <taxon>Metazoa</taxon>
        <taxon>Ecdysozoa</taxon>
        <taxon>Arthropoda</taxon>
        <taxon>Hexapoda</taxon>
        <taxon>Insecta</taxon>
        <taxon>Pterygota</taxon>
        <taxon>Neoptera</taxon>
        <taxon>Endopterygota</taxon>
        <taxon>Diptera</taxon>
        <taxon>Nematocera</taxon>
        <taxon>Culicoidea</taxon>
        <taxon>Culicidae</taxon>
        <taxon>Anophelinae</taxon>
        <taxon>Anopheles</taxon>
        <taxon>Anopheles maculatus group</taxon>
    </lineage>
</organism>
<feature type="compositionally biased region" description="Polar residues" evidence="1">
    <location>
        <begin position="128"/>
        <end position="139"/>
    </location>
</feature>
<feature type="compositionally biased region" description="Basic residues" evidence="1">
    <location>
        <begin position="89"/>
        <end position="100"/>
    </location>
</feature>
<dbReference type="AlphaFoldDB" id="A0A182SNC1"/>
<evidence type="ECO:0000256" key="2">
    <source>
        <dbReference type="SAM" id="Phobius"/>
    </source>
</evidence>
<name>A0A182SNC1_9DIPT</name>
<dbReference type="VEuPathDB" id="VectorBase:AMAM010188"/>
<accession>A0A182SNC1</accession>
<evidence type="ECO:0000313" key="3">
    <source>
        <dbReference type="EnsemblMetazoa" id="AMAM010188-PA"/>
    </source>
</evidence>
<proteinExistence type="predicted"/>
<reference evidence="4" key="1">
    <citation type="submission" date="2013-09" db="EMBL/GenBank/DDBJ databases">
        <title>The Genome Sequence of Anopheles maculatus species B.</title>
        <authorList>
            <consortium name="The Broad Institute Genomics Platform"/>
            <person name="Neafsey D.E."/>
            <person name="Besansky N."/>
            <person name="Howell P."/>
            <person name="Walton C."/>
            <person name="Young S.K."/>
            <person name="Zeng Q."/>
            <person name="Gargeya S."/>
            <person name="Fitzgerald M."/>
            <person name="Haas B."/>
            <person name="Abouelleil A."/>
            <person name="Allen A.W."/>
            <person name="Alvarado L."/>
            <person name="Arachchi H.M."/>
            <person name="Berlin A.M."/>
            <person name="Chapman S.B."/>
            <person name="Gainer-Dewar J."/>
            <person name="Goldberg J."/>
            <person name="Griggs A."/>
            <person name="Gujja S."/>
            <person name="Hansen M."/>
            <person name="Howarth C."/>
            <person name="Imamovic A."/>
            <person name="Ireland A."/>
            <person name="Larimer J."/>
            <person name="McCowan C."/>
            <person name="Murphy C."/>
            <person name="Pearson M."/>
            <person name="Poon T.W."/>
            <person name="Priest M."/>
            <person name="Roberts A."/>
            <person name="Saif S."/>
            <person name="Shea T."/>
            <person name="Sisk P."/>
            <person name="Sykes S."/>
            <person name="Wortman J."/>
            <person name="Nusbaum C."/>
            <person name="Birren B."/>
        </authorList>
    </citation>
    <scope>NUCLEOTIDE SEQUENCE [LARGE SCALE GENOMIC DNA]</scope>
    <source>
        <strain evidence="4">maculatus3</strain>
    </source>
</reference>
<feature type="transmembrane region" description="Helical" evidence="2">
    <location>
        <begin position="60"/>
        <end position="78"/>
    </location>
</feature>
<evidence type="ECO:0000313" key="4">
    <source>
        <dbReference type="Proteomes" id="UP000075901"/>
    </source>
</evidence>